<organism evidence="2 3">
    <name type="scientific">Dreissena polymorpha</name>
    <name type="common">Zebra mussel</name>
    <name type="synonym">Mytilus polymorpha</name>
    <dbReference type="NCBI Taxonomy" id="45954"/>
    <lineage>
        <taxon>Eukaryota</taxon>
        <taxon>Metazoa</taxon>
        <taxon>Spiralia</taxon>
        <taxon>Lophotrochozoa</taxon>
        <taxon>Mollusca</taxon>
        <taxon>Bivalvia</taxon>
        <taxon>Autobranchia</taxon>
        <taxon>Heteroconchia</taxon>
        <taxon>Euheterodonta</taxon>
        <taxon>Imparidentia</taxon>
        <taxon>Neoheterodontei</taxon>
        <taxon>Myida</taxon>
        <taxon>Dreissenoidea</taxon>
        <taxon>Dreissenidae</taxon>
        <taxon>Dreissena</taxon>
    </lineage>
</organism>
<accession>A0A9D4LJE3</accession>
<dbReference type="EMBL" id="JAIWYP010000003">
    <property type="protein sequence ID" value="KAH3859041.1"/>
    <property type="molecule type" value="Genomic_DNA"/>
</dbReference>
<reference evidence="2" key="1">
    <citation type="journal article" date="2019" name="bioRxiv">
        <title>The Genome of the Zebra Mussel, Dreissena polymorpha: A Resource for Invasive Species Research.</title>
        <authorList>
            <person name="McCartney M.A."/>
            <person name="Auch B."/>
            <person name="Kono T."/>
            <person name="Mallez S."/>
            <person name="Zhang Y."/>
            <person name="Obille A."/>
            <person name="Becker A."/>
            <person name="Abrahante J.E."/>
            <person name="Garbe J."/>
            <person name="Badalamenti J.P."/>
            <person name="Herman A."/>
            <person name="Mangelson H."/>
            <person name="Liachko I."/>
            <person name="Sullivan S."/>
            <person name="Sone E.D."/>
            <person name="Koren S."/>
            <person name="Silverstein K.A.T."/>
            <person name="Beckman K.B."/>
            <person name="Gohl D.M."/>
        </authorList>
    </citation>
    <scope>NUCLEOTIDE SEQUENCE</scope>
    <source>
        <strain evidence="2">Duluth1</strain>
        <tissue evidence="2">Whole animal</tissue>
    </source>
</reference>
<evidence type="ECO:0000313" key="2">
    <source>
        <dbReference type="EMBL" id="KAH3859041.1"/>
    </source>
</evidence>
<dbReference type="AlphaFoldDB" id="A0A9D4LJE3"/>
<evidence type="ECO:0000256" key="1">
    <source>
        <dbReference type="SAM" id="MobiDB-lite"/>
    </source>
</evidence>
<evidence type="ECO:0000313" key="3">
    <source>
        <dbReference type="Proteomes" id="UP000828390"/>
    </source>
</evidence>
<gene>
    <name evidence="2" type="ORF">DPMN_101687</name>
</gene>
<comment type="caution">
    <text evidence="2">The sequence shown here is derived from an EMBL/GenBank/DDBJ whole genome shotgun (WGS) entry which is preliminary data.</text>
</comment>
<dbReference type="Proteomes" id="UP000828390">
    <property type="component" value="Unassembled WGS sequence"/>
</dbReference>
<feature type="compositionally biased region" description="Basic and acidic residues" evidence="1">
    <location>
        <begin position="33"/>
        <end position="55"/>
    </location>
</feature>
<feature type="region of interest" description="Disordered" evidence="1">
    <location>
        <begin position="31"/>
        <end position="55"/>
    </location>
</feature>
<reference evidence="2" key="2">
    <citation type="submission" date="2020-11" db="EMBL/GenBank/DDBJ databases">
        <authorList>
            <person name="McCartney M.A."/>
            <person name="Auch B."/>
            <person name="Kono T."/>
            <person name="Mallez S."/>
            <person name="Becker A."/>
            <person name="Gohl D.M."/>
            <person name="Silverstein K.A.T."/>
            <person name="Koren S."/>
            <person name="Bechman K.B."/>
            <person name="Herman A."/>
            <person name="Abrahante J.E."/>
            <person name="Garbe J."/>
        </authorList>
    </citation>
    <scope>NUCLEOTIDE SEQUENCE</scope>
    <source>
        <strain evidence="2">Duluth1</strain>
        <tissue evidence="2">Whole animal</tissue>
    </source>
</reference>
<protein>
    <submittedName>
        <fullName evidence="2">Uncharacterized protein</fullName>
    </submittedName>
</protein>
<proteinExistence type="predicted"/>
<keyword evidence="3" id="KW-1185">Reference proteome</keyword>
<sequence length="55" mass="6001">MLSNDSCTCTTPTDEVASVETVDADIGNTELLETAKSHEAIRSNNETKTENKKTR</sequence>
<name>A0A9D4LJE3_DREPO</name>